<dbReference type="EMBL" id="QJKJ01000505">
    <property type="protein sequence ID" value="RDY12238.1"/>
    <property type="molecule type" value="Genomic_DNA"/>
</dbReference>
<reference evidence="1" key="1">
    <citation type="submission" date="2018-05" db="EMBL/GenBank/DDBJ databases">
        <title>Draft genome of Mucuna pruriens seed.</title>
        <authorList>
            <person name="Nnadi N.E."/>
            <person name="Vos R."/>
            <person name="Hasami M.H."/>
            <person name="Devisetty U.K."/>
            <person name="Aguiy J.C."/>
        </authorList>
    </citation>
    <scope>NUCLEOTIDE SEQUENCE [LARGE SCALE GENOMIC DNA]</scope>
    <source>
        <strain evidence="1">JCA_2017</strain>
    </source>
</reference>
<name>A0A371IB21_MUCPR</name>
<accession>A0A371IB21</accession>
<keyword evidence="2" id="KW-1185">Reference proteome</keyword>
<comment type="caution">
    <text evidence="1">The sequence shown here is derived from an EMBL/GenBank/DDBJ whole genome shotgun (WGS) entry which is preliminary data.</text>
</comment>
<dbReference type="Proteomes" id="UP000257109">
    <property type="component" value="Unassembled WGS sequence"/>
</dbReference>
<sequence>IHEHLHAVLYQVREDAHHAVLERARCVAQAKWHACICKGAKWAGEGHFVLIFRCNMNLHVARESIQKTVMGFPCYFLKHLVNKRQRKVILAGCLIESSVIDAHPPAILNRHRYQLVLLLFWISLAPLVQGSPIDYLRWDR</sequence>
<feature type="non-terminal residue" evidence="1">
    <location>
        <position position="140"/>
    </location>
</feature>
<evidence type="ECO:0000313" key="2">
    <source>
        <dbReference type="Proteomes" id="UP000257109"/>
    </source>
</evidence>
<evidence type="ECO:0000313" key="1">
    <source>
        <dbReference type="EMBL" id="RDY12238.1"/>
    </source>
</evidence>
<feature type="non-terminal residue" evidence="1">
    <location>
        <position position="1"/>
    </location>
</feature>
<dbReference type="AlphaFoldDB" id="A0A371IB21"/>
<organism evidence="1 2">
    <name type="scientific">Mucuna pruriens</name>
    <name type="common">Velvet bean</name>
    <name type="synonym">Dolichos pruriens</name>
    <dbReference type="NCBI Taxonomy" id="157652"/>
    <lineage>
        <taxon>Eukaryota</taxon>
        <taxon>Viridiplantae</taxon>
        <taxon>Streptophyta</taxon>
        <taxon>Embryophyta</taxon>
        <taxon>Tracheophyta</taxon>
        <taxon>Spermatophyta</taxon>
        <taxon>Magnoliopsida</taxon>
        <taxon>eudicotyledons</taxon>
        <taxon>Gunneridae</taxon>
        <taxon>Pentapetalae</taxon>
        <taxon>rosids</taxon>
        <taxon>fabids</taxon>
        <taxon>Fabales</taxon>
        <taxon>Fabaceae</taxon>
        <taxon>Papilionoideae</taxon>
        <taxon>50 kb inversion clade</taxon>
        <taxon>NPAAA clade</taxon>
        <taxon>indigoferoid/millettioid clade</taxon>
        <taxon>Phaseoleae</taxon>
        <taxon>Mucuna</taxon>
    </lineage>
</organism>
<gene>
    <name evidence="1" type="ORF">CR513_02998</name>
</gene>
<protein>
    <submittedName>
        <fullName evidence="1">Uncharacterized protein</fullName>
    </submittedName>
</protein>
<proteinExistence type="predicted"/>